<dbReference type="AlphaFoldDB" id="A0A345DEI6"/>
<dbReference type="KEGG" id="hyf:DTO96_102530"/>
<reference evidence="4" key="1">
    <citation type="submission" date="2018-07" db="EMBL/GenBank/DDBJ databases">
        <authorList>
            <person name="Kim H."/>
        </authorList>
    </citation>
    <scope>NUCLEOTIDE SEQUENCE [LARGE SCALE GENOMIC DNA]</scope>
    <source>
        <strain evidence="4">F02</strain>
    </source>
</reference>
<feature type="region of interest" description="Disordered" evidence="1">
    <location>
        <begin position="254"/>
        <end position="281"/>
    </location>
</feature>
<evidence type="ECO:0000313" key="4">
    <source>
        <dbReference type="Proteomes" id="UP000252182"/>
    </source>
</evidence>
<dbReference type="Pfam" id="PF07157">
    <property type="entry name" value="DNA_circ_N"/>
    <property type="match status" value="1"/>
</dbReference>
<keyword evidence="4" id="KW-1185">Reference proteome</keyword>
<sequence>MLWDAPKPLDLRKPSYKGVAFYTRDISGEVGRRTVSHTYPFRDFEYDEDMGRAPKTFRITAIFQDFLEAKKLLNACESAGDGVFVHPWGQVQRMVLKTPAKIRYPLADGGEFEIELDLKETGDNAEPAASDDPEGLLAMATSSAQNTIDAAFSAQWLGDVAHWLDNAAACVDTYCTTIEGYLSPLTRGQSVLSRMQTSINSIINRPLLVALRVRGLITSLVSGVSNPFGGLTGWSHLFRSNEIRQSAGVSGTSVTVRTGLSRPSAQSSAQNGQLPSTYTVNGTTYTTGSGAAVNPQTSGVITPTWAQPRVSASNATAALTAMPPSLCNYVRQTELLTRIDALPTASFVSKHELLAARAQVLSDLDFELKNSNDDVVVRALQTVRVAAGKVMAEMLPQLADVRSIETLATLPAVLIVYSATGGIAALDDFIGRNGVKHAGFVPAGNLEVLNVS</sequence>
<organism evidence="3 4">
    <name type="scientific">Ephemeroptericola cinctiostellae</name>
    <dbReference type="NCBI Taxonomy" id="2268024"/>
    <lineage>
        <taxon>Bacteria</taxon>
        <taxon>Pseudomonadati</taxon>
        <taxon>Pseudomonadota</taxon>
        <taxon>Betaproteobacteria</taxon>
        <taxon>Burkholderiales</taxon>
        <taxon>Burkholderiaceae</taxon>
        <taxon>Ephemeroptericola</taxon>
    </lineage>
</organism>
<feature type="domain" description="DNA circulation N-terminal" evidence="2">
    <location>
        <begin position="11"/>
        <end position="91"/>
    </location>
</feature>
<dbReference type="EMBL" id="CP031124">
    <property type="protein sequence ID" value="AXF86774.1"/>
    <property type="molecule type" value="Genomic_DNA"/>
</dbReference>
<dbReference type="InterPro" id="IPR009826">
    <property type="entry name" value="DNA_circ_N"/>
</dbReference>
<evidence type="ECO:0000259" key="2">
    <source>
        <dbReference type="Pfam" id="PF07157"/>
    </source>
</evidence>
<gene>
    <name evidence="3" type="ORF">DTO96_102530</name>
</gene>
<dbReference type="OrthoDB" id="378644at2"/>
<evidence type="ECO:0000313" key="3">
    <source>
        <dbReference type="EMBL" id="AXF86774.1"/>
    </source>
</evidence>
<dbReference type="RefSeq" id="WP_114563816.1">
    <property type="nucleotide sequence ID" value="NZ_CP031124.1"/>
</dbReference>
<proteinExistence type="predicted"/>
<feature type="compositionally biased region" description="Polar residues" evidence="1">
    <location>
        <begin position="254"/>
        <end position="275"/>
    </location>
</feature>
<dbReference type="Proteomes" id="UP000252182">
    <property type="component" value="Chromosome"/>
</dbReference>
<protein>
    <recommendedName>
        <fullName evidence="2">DNA circulation N-terminal domain-containing protein</fullName>
    </recommendedName>
</protein>
<evidence type="ECO:0000256" key="1">
    <source>
        <dbReference type="SAM" id="MobiDB-lite"/>
    </source>
</evidence>
<name>A0A345DEI6_9BURK</name>
<accession>A0A345DEI6</accession>